<gene>
    <name evidence="1" type="ORF">JCM15548_14261</name>
</gene>
<dbReference type="AlphaFoldDB" id="A0A0E9M2W2"/>
<protein>
    <submittedName>
        <fullName evidence="1">Type IV fimbrial assembly protein PilC</fullName>
    </submittedName>
</protein>
<organism evidence="1 2">
    <name type="scientific">Geofilum rubicundum JCM 15548</name>
    <dbReference type="NCBI Taxonomy" id="1236989"/>
    <lineage>
        <taxon>Bacteria</taxon>
        <taxon>Pseudomonadati</taxon>
        <taxon>Bacteroidota</taxon>
        <taxon>Bacteroidia</taxon>
        <taxon>Marinilabiliales</taxon>
        <taxon>Marinilabiliaceae</taxon>
        <taxon>Geofilum</taxon>
    </lineage>
</organism>
<dbReference type="Proteomes" id="UP000032900">
    <property type="component" value="Unassembled WGS sequence"/>
</dbReference>
<comment type="caution">
    <text evidence="1">The sequence shown here is derived from an EMBL/GenBank/DDBJ whole genome shotgun (WGS) entry which is preliminary data.</text>
</comment>
<evidence type="ECO:0000313" key="1">
    <source>
        <dbReference type="EMBL" id="GAO31858.1"/>
    </source>
</evidence>
<sequence length="37" mass="4289">MIFMMNFIVPLFADAFLRFDIELPQLTLMVIDLSVAL</sequence>
<dbReference type="EMBL" id="BAZW01000065">
    <property type="protein sequence ID" value="GAO31858.1"/>
    <property type="molecule type" value="Genomic_DNA"/>
</dbReference>
<name>A0A0E9M2W2_9BACT</name>
<accession>A0A0E9M2W2</accession>
<proteinExistence type="predicted"/>
<reference evidence="1 2" key="1">
    <citation type="journal article" date="2015" name="Microbes Environ.">
        <title>Distribution and evolution of nitrogen fixation genes in the phylum bacteroidetes.</title>
        <authorList>
            <person name="Inoue J."/>
            <person name="Oshima K."/>
            <person name="Suda W."/>
            <person name="Sakamoto M."/>
            <person name="Iino T."/>
            <person name="Noda S."/>
            <person name="Hongoh Y."/>
            <person name="Hattori M."/>
            <person name="Ohkuma M."/>
        </authorList>
    </citation>
    <scope>NUCLEOTIDE SEQUENCE [LARGE SCALE GENOMIC DNA]</scope>
    <source>
        <strain evidence="1">JCM 15548</strain>
    </source>
</reference>
<evidence type="ECO:0000313" key="2">
    <source>
        <dbReference type="Proteomes" id="UP000032900"/>
    </source>
</evidence>
<keyword evidence="2" id="KW-1185">Reference proteome</keyword>